<dbReference type="SMART" id="SM01017">
    <property type="entry name" value="Arrestin_C"/>
    <property type="match status" value="1"/>
</dbReference>
<comment type="similarity">
    <text evidence="1">Belongs to the arrestin family.</text>
</comment>
<dbReference type="InterPro" id="IPR014756">
    <property type="entry name" value="Ig_E-set"/>
</dbReference>
<dbReference type="GeneID" id="108255345"/>
<reference evidence="4" key="2">
    <citation type="submission" date="2025-08" db="UniProtKB">
        <authorList>
            <consortium name="RefSeq"/>
        </authorList>
    </citation>
    <scope>IDENTIFICATION</scope>
    <source>
        <tissue evidence="4">Blood</tissue>
    </source>
</reference>
<dbReference type="STRING" id="7998.ENSIPUP00000019731"/>
<dbReference type="Pfam" id="PF00339">
    <property type="entry name" value="Arrestin_N"/>
    <property type="match status" value="1"/>
</dbReference>
<feature type="domain" description="Arrestin C-terminal-like" evidence="2">
    <location>
        <begin position="200"/>
        <end position="326"/>
    </location>
</feature>
<dbReference type="InterPro" id="IPR050357">
    <property type="entry name" value="Arrestin_domain-protein"/>
</dbReference>
<dbReference type="RefSeq" id="XP_017306754.1">
    <property type="nucleotide sequence ID" value="XM_017451265.3"/>
</dbReference>
<dbReference type="Proteomes" id="UP000221080">
    <property type="component" value="Chromosome 22"/>
</dbReference>
<evidence type="ECO:0000313" key="3">
    <source>
        <dbReference type="Proteomes" id="UP000221080"/>
    </source>
</evidence>
<dbReference type="InterPro" id="IPR011022">
    <property type="entry name" value="Arrestin_C-like"/>
</dbReference>
<dbReference type="AlphaFoldDB" id="A0A2D0PL85"/>
<dbReference type="Pfam" id="PF02752">
    <property type="entry name" value="Arrestin_C"/>
    <property type="match status" value="1"/>
</dbReference>
<dbReference type="GO" id="GO:0005886">
    <property type="term" value="C:plasma membrane"/>
    <property type="evidence" value="ECO:0007669"/>
    <property type="project" value="TreeGrafter"/>
</dbReference>
<dbReference type="KEGG" id="ipu:108255345"/>
<gene>
    <name evidence="4" type="primary">zgc:110626</name>
</gene>
<dbReference type="GO" id="GO:0005737">
    <property type="term" value="C:cytoplasm"/>
    <property type="evidence" value="ECO:0007669"/>
    <property type="project" value="TreeGrafter"/>
</dbReference>
<sequence length="345" mass="39291">MNPTTFFSGPKTMACKVKKISVAFDPLNESSTFTNGDYISGRVTLEVVKQTHIESLFVKAKGKASVLWSENHGKYSTSVYYDKETCFKSIQYFIEENKRNGEDGYSLLTNESGQCYSRTVEPGIHVYPFTFQIPRHDLPASFKGCHGKVVYFLEAKLSRSMSMSKKAKVHFNYVPRGDMSIPYLMMPQHGYKEKKFKFLTSASVAMDVYTEKMGFHLGEEMKVKIDIVNNSSRTVKPKFSLYQKQSFFASKKRKVHTKVVLKEKGDRIDPSTKQSVTKVLKIPPDTCVSILNCRVLKVEYKLKVYLDIKFARDPQIKLPLVIFPAYVTQEDKDVANTEMGIGSKS</sequence>
<dbReference type="PANTHER" id="PTHR11188">
    <property type="entry name" value="ARRESTIN DOMAIN CONTAINING PROTEIN"/>
    <property type="match status" value="1"/>
</dbReference>
<protein>
    <submittedName>
        <fullName evidence="4">Arrestin domain-containing protein 3</fullName>
    </submittedName>
</protein>
<dbReference type="InterPro" id="IPR014752">
    <property type="entry name" value="Arrestin-like_C"/>
</dbReference>
<evidence type="ECO:0000313" key="4">
    <source>
        <dbReference type="RefSeq" id="XP_017306754.1"/>
    </source>
</evidence>
<keyword evidence="3" id="KW-1185">Reference proteome</keyword>
<dbReference type="InterPro" id="IPR011021">
    <property type="entry name" value="Arrestin-like_N"/>
</dbReference>
<reference evidence="3" key="1">
    <citation type="journal article" date="2016" name="Nat. Commun.">
        <title>The channel catfish genome sequence provides insights into the evolution of scale formation in teleosts.</title>
        <authorList>
            <person name="Liu Z."/>
            <person name="Liu S."/>
            <person name="Yao J."/>
            <person name="Bao L."/>
            <person name="Zhang J."/>
            <person name="Li Y."/>
            <person name="Jiang C."/>
            <person name="Sun L."/>
            <person name="Wang R."/>
            <person name="Zhang Y."/>
            <person name="Zhou T."/>
            <person name="Zeng Q."/>
            <person name="Fu Q."/>
            <person name="Gao S."/>
            <person name="Li N."/>
            <person name="Koren S."/>
            <person name="Jiang Y."/>
            <person name="Zimin A."/>
            <person name="Xu P."/>
            <person name="Phillippy A.M."/>
            <person name="Geng X."/>
            <person name="Song L."/>
            <person name="Sun F."/>
            <person name="Li C."/>
            <person name="Wang X."/>
            <person name="Chen A."/>
            <person name="Jin Y."/>
            <person name="Yuan Z."/>
            <person name="Yang Y."/>
            <person name="Tan S."/>
            <person name="Peatman E."/>
            <person name="Lu J."/>
            <person name="Qin Z."/>
            <person name="Dunham R."/>
            <person name="Li Z."/>
            <person name="Sonstegard T."/>
            <person name="Feng J."/>
            <person name="Danzmann R.G."/>
            <person name="Schroeder S."/>
            <person name="Scheffler B."/>
            <person name="Duke M.V."/>
            <person name="Ballard L."/>
            <person name="Kucuktas H."/>
            <person name="Kaltenboeck L."/>
            <person name="Liu H."/>
            <person name="Armbruster J."/>
            <person name="Xie Y."/>
            <person name="Kirby M.L."/>
            <person name="Tian Y."/>
            <person name="Flanagan M.E."/>
            <person name="Mu W."/>
            <person name="Waldbieser G.C."/>
        </authorList>
    </citation>
    <scope>NUCLEOTIDE SEQUENCE [LARGE SCALE GENOMIC DNA]</scope>
    <source>
        <strain evidence="3">SDA103</strain>
    </source>
</reference>
<evidence type="ECO:0000256" key="1">
    <source>
        <dbReference type="ARBA" id="ARBA00005298"/>
    </source>
</evidence>
<dbReference type="Gene3D" id="2.60.40.640">
    <property type="match status" value="2"/>
</dbReference>
<accession>A0A2D0PL85</accession>
<name>A0A2D0PL85_ICTPU</name>
<dbReference type="OrthoDB" id="2333384at2759"/>
<proteinExistence type="inferred from homology"/>
<dbReference type="PANTHER" id="PTHR11188:SF135">
    <property type="entry name" value="ARRESTIN DOMAIN CONTAINING 3-LIKE-RELATED"/>
    <property type="match status" value="1"/>
</dbReference>
<dbReference type="GO" id="GO:0007399">
    <property type="term" value="P:nervous system development"/>
    <property type="evidence" value="ECO:0007669"/>
    <property type="project" value="UniProtKB-ARBA"/>
</dbReference>
<dbReference type="GO" id="GO:0015031">
    <property type="term" value="P:protein transport"/>
    <property type="evidence" value="ECO:0007669"/>
    <property type="project" value="TreeGrafter"/>
</dbReference>
<organism evidence="3 4">
    <name type="scientific">Ictalurus punctatus</name>
    <name type="common">Channel catfish</name>
    <name type="synonym">Silurus punctatus</name>
    <dbReference type="NCBI Taxonomy" id="7998"/>
    <lineage>
        <taxon>Eukaryota</taxon>
        <taxon>Metazoa</taxon>
        <taxon>Chordata</taxon>
        <taxon>Craniata</taxon>
        <taxon>Vertebrata</taxon>
        <taxon>Euteleostomi</taxon>
        <taxon>Actinopterygii</taxon>
        <taxon>Neopterygii</taxon>
        <taxon>Teleostei</taxon>
        <taxon>Ostariophysi</taxon>
        <taxon>Siluriformes</taxon>
        <taxon>Ictaluridae</taxon>
        <taxon>Ictalurus</taxon>
    </lineage>
</organism>
<evidence type="ECO:0000259" key="2">
    <source>
        <dbReference type="SMART" id="SM01017"/>
    </source>
</evidence>
<dbReference type="SUPFAM" id="SSF81296">
    <property type="entry name" value="E set domains"/>
    <property type="match status" value="2"/>
</dbReference>